<evidence type="ECO:0000313" key="5">
    <source>
        <dbReference type="EMBL" id="KAF2283124.1"/>
    </source>
</evidence>
<dbReference type="EMBL" id="JAAGAX010000020">
    <property type="protein sequence ID" value="KAF2283124.1"/>
    <property type="molecule type" value="Genomic_DNA"/>
</dbReference>
<keyword evidence="1" id="KW-0433">Leucine-rich repeat</keyword>
<feature type="region of interest" description="Disordered" evidence="3">
    <location>
        <begin position="403"/>
        <end position="441"/>
    </location>
</feature>
<sequence length="441" mass="50706">MNQIKYLKFHYSNVNVDNVWSCDELIKYVPNDVHFPEGLASLPEELRFLQWHFYPLKCLPSQFHTEKLVELNMSGSHVRSLWNGVQDVYSSDKFLAEQLTFILPGNKIPNWIQHQSEGDSITVPLPSDWYHNFLGFALSAVFKLGHTTNPRWMKLECQLNSNCGESYCISAKFDYWESDGFRPTEQLFVSYSNKFCINLEDKGGSVPCYNEALFKFLVVDEYGNSLASSLLKCGVQLLHDGDESSEDPSHNCSFDDDEVDKSSQVAHSTFYIEEEEEDDEISSRSDDEDETSEEEEDKSASFKFKHAYDHRFMILDCEFKSNFGNSPCVIGGYEEYWDGGIIQPIKHVFLSYNNEFCIQVEDIGGSMQRYNEVTFQFIFEDDHGDSLVMKCGVQLLYDCHTEHESSKDEDDVDESSDTCSLIEEEEDEDDVNESSDTCSFS</sequence>
<dbReference type="InterPro" id="IPR011713">
    <property type="entry name" value="Leu-rich_rpt_3"/>
</dbReference>
<comment type="caution">
    <text evidence="5">The sequence shown here is derived from an EMBL/GenBank/DDBJ whole genome shotgun (WGS) entry which is preliminary data.</text>
</comment>
<feature type="compositionally biased region" description="Acidic residues" evidence="3">
    <location>
        <begin position="407"/>
        <end position="433"/>
    </location>
</feature>
<organism evidence="5 6">
    <name type="scientific">Hevea brasiliensis</name>
    <name type="common">Para rubber tree</name>
    <name type="synonym">Siphonia brasiliensis</name>
    <dbReference type="NCBI Taxonomy" id="3981"/>
    <lineage>
        <taxon>Eukaryota</taxon>
        <taxon>Viridiplantae</taxon>
        <taxon>Streptophyta</taxon>
        <taxon>Embryophyta</taxon>
        <taxon>Tracheophyta</taxon>
        <taxon>Spermatophyta</taxon>
        <taxon>Magnoliopsida</taxon>
        <taxon>eudicotyledons</taxon>
        <taxon>Gunneridae</taxon>
        <taxon>Pentapetalae</taxon>
        <taxon>rosids</taxon>
        <taxon>fabids</taxon>
        <taxon>Malpighiales</taxon>
        <taxon>Euphorbiaceae</taxon>
        <taxon>Crotonoideae</taxon>
        <taxon>Micrandreae</taxon>
        <taxon>Hevea</taxon>
    </lineage>
</organism>
<dbReference type="AlphaFoldDB" id="A0A6A6K3M0"/>
<evidence type="ECO:0000259" key="4">
    <source>
        <dbReference type="Pfam" id="PF20160"/>
    </source>
</evidence>
<evidence type="ECO:0000256" key="3">
    <source>
        <dbReference type="SAM" id="MobiDB-lite"/>
    </source>
</evidence>
<dbReference type="InterPro" id="IPR045344">
    <property type="entry name" value="C-JID"/>
</dbReference>
<dbReference type="PANTHER" id="PTHR11017">
    <property type="entry name" value="LEUCINE-RICH REPEAT-CONTAINING PROTEIN"/>
    <property type="match status" value="1"/>
</dbReference>
<dbReference type="Proteomes" id="UP000467840">
    <property type="component" value="Unassembled WGS sequence"/>
</dbReference>
<keyword evidence="2" id="KW-0677">Repeat</keyword>
<feature type="compositionally biased region" description="Acidic residues" evidence="3">
    <location>
        <begin position="272"/>
        <end position="297"/>
    </location>
</feature>
<feature type="region of interest" description="Disordered" evidence="3">
    <location>
        <begin position="242"/>
        <end position="300"/>
    </location>
</feature>
<dbReference type="GO" id="GO:0006952">
    <property type="term" value="P:defense response"/>
    <property type="evidence" value="ECO:0007669"/>
    <property type="project" value="InterPro"/>
</dbReference>
<proteinExistence type="predicted"/>
<feature type="domain" description="C-JID" evidence="4">
    <location>
        <begin position="103"/>
        <end position="302"/>
    </location>
</feature>
<dbReference type="InterPro" id="IPR044974">
    <property type="entry name" value="Disease_R_plants"/>
</dbReference>
<keyword evidence="6" id="KW-1185">Reference proteome</keyword>
<dbReference type="Pfam" id="PF07725">
    <property type="entry name" value="LRR_3"/>
    <property type="match status" value="1"/>
</dbReference>
<gene>
    <name evidence="5" type="ORF">GH714_043454</name>
</gene>
<accession>A0A6A6K3M0</accession>
<name>A0A6A6K3M0_HEVBR</name>
<protein>
    <recommendedName>
        <fullName evidence="4">C-JID domain-containing protein</fullName>
    </recommendedName>
</protein>
<evidence type="ECO:0000256" key="1">
    <source>
        <dbReference type="ARBA" id="ARBA00022614"/>
    </source>
</evidence>
<dbReference type="Pfam" id="PF20160">
    <property type="entry name" value="C-JID"/>
    <property type="match status" value="1"/>
</dbReference>
<evidence type="ECO:0000256" key="2">
    <source>
        <dbReference type="ARBA" id="ARBA00022737"/>
    </source>
</evidence>
<evidence type="ECO:0000313" key="6">
    <source>
        <dbReference type="Proteomes" id="UP000467840"/>
    </source>
</evidence>
<reference evidence="5 6" key="1">
    <citation type="journal article" date="2020" name="Mol. Plant">
        <title>The Chromosome-Based Rubber Tree Genome Provides New Insights into Spurge Genome Evolution and Rubber Biosynthesis.</title>
        <authorList>
            <person name="Liu J."/>
            <person name="Shi C."/>
            <person name="Shi C.C."/>
            <person name="Li W."/>
            <person name="Zhang Q.J."/>
            <person name="Zhang Y."/>
            <person name="Li K."/>
            <person name="Lu H.F."/>
            <person name="Shi C."/>
            <person name="Zhu S.T."/>
            <person name="Xiao Z.Y."/>
            <person name="Nan H."/>
            <person name="Yue Y."/>
            <person name="Zhu X.G."/>
            <person name="Wu Y."/>
            <person name="Hong X.N."/>
            <person name="Fan G.Y."/>
            <person name="Tong Y."/>
            <person name="Zhang D."/>
            <person name="Mao C.L."/>
            <person name="Liu Y.L."/>
            <person name="Hao S.J."/>
            <person name="Liu W.Q."/>
            <person name="Lv M.Q."/>
            <person name="Zhang H.B."/>
            <person name="Liu Y."/>
            <person name="Hu-Tang G.R."/>
            <person name="Wang J.P."/>
            <person name="Wang J.H."/>
            <person name="Sun Y.H."/>
            <person name="Ni S.B."/>
            <person name="Chen W.B."/>
            <person name="Zhang X.C."/>
            <person name="Jiao Y.N."/>
            <person name="Eichler E.E."/>
            <person name="Li G.H."/>
            <person name="Liu X."/>
            <person name="Gao L.Z."/>
        </authorList>
    </citation>
    <scope>NUCLEOTIDE SEQUENCE [LARGE SCALE GENOMIC DNA]</scope>
    <source>
        <strain evidence="6">cv. GT1</strain>
        <tissue evidence="5">Leaf</tissue>
    </source>
</reference>
<dbReference type="PANTHER" id="PTHR11017:SF551">
    <property type="entry name" value="TIR DOMAIN-CONTAINING PROTEIN"/>
    <property type="match status" value="1"/>
</dbReference>